<feature type="domain" description="Ribosomal protein eL8/eL30/eS12/Gadd45" evidence="7">
    <location>
        <begin position="28"/>
        <end position="116"/>
    </location>
</feature>
<dbReference type="GO" id="GO:0031120">
    <property type="term" value="P:snRNA pseudouridine synthesis"/>
    <property type="evidence" value="ECO:0007669"/>
    <property type="project" value="UniProtKB-UniRule"/>
</dbReference>
<dbReference type="RefSeq" id="XP_013757804.1">
    <property type="nucleotide sequence ID" value="XM_013902350.1"/>
</dbReference>
<comment type="subcellular location">
    <subcellularLocation>
        <location evidence="1 6">Nucleus</location>
        <location evidence="1 6">Nucleolus</location>
    </subcellularLocation>
</comment>
<evidence type="ECO:0000256" key="4">
    <source>
        <dbReference type="ARBA" id="ARBA00023242"/>
    </source>
</evidence>
<comment type="similarity">
    <text evidence="2 6">Belongs to the eukaryotic ribosomal protein eL8 family.</text>
</comment>
<reference evidence="8 9" key="1">
    <citation type="submission" date="2010-05" db="EMBL/GenBank/DDBJ databases">
        <title>The Genome Sequence of Thecamonas trahens ATCC 50062.</title>
        <authorList>
            <consortium name="The Broad Institute Genome Sequencing Platform"/>
            <person name="Russ C."/>
            <person name="Cuomo C."/>
            <person name="Shea T."/>
            <person name="Young S.K."/>
            <person name="Zeng Q."/>
            <person name="Koehrsen M."/>
            <person name="Haas B."/>
            <person name="Borodovsky M."/>
            <person name="Guigo R."/>
            <person name="Alvarado L."/>
            <person name="Berlin A."/>
            <person name="Bochicchio J."/>
            <person name="Borenstein D."/>
            <person name="Chapman S."/>
            <person name="Chen Z."/>
            <person name="Freedman E."/>
            <person name="Gellesch M."/>
            <person name="Goldberg J."/>
            <person name="Griggs A."/>
            <person name="Gujja S."/>
            <person name="Heilman E."/>
            <person name="Heiman D."/>
            <person name="Hepburn T."/>
            <person name="Howarth C."/>
            <person name="Jen D."/>
            <person name="Larson L."/>
            <person name="Mehta T."/>
            <person name="Park D."/>
            <person name="Pearson M."/>
            <person name="Roberts A."/>
            <person name="Saif S."/>
            <person name="Shenoy N."/>
            <person name="Sisk P."/>
            <person name="Stolte C."/>
            <person name="Sykes S."/>
            <person name="Thomson T."/>
            <person name="Walk T."/>
            <person name="White J."/>
            <person name="Yandava C."/>
            <person name="Burger G."/>
            <person name="Gray M.W."/>
            <person name="Holland P.W.H."/>
            <person name="King N."/>
            <person name="Lang F.B.F."/>
            <person name="Roger A.J."/>
            <person name="Ruiz-Trillo I."/>
            <person name="Lander E."/>
            <person name="Nusbaum C."/>
        </authorList>
    </citation>
    <scope>NUCLEOTIDE SEQUENCE [LARGE SCALE GENOMIC DNA]</scope>
    <source>
        <strain evidence="8 9">ATCC 50062</strain>
    </source>
</reference>
<proteinExistence type="inferred from homology"/>
<dbReference type="GeneID" id="25564806"/>
<dbReference type="Gene3D" id="3.30.1330.30">
    <property type="match status" value="1"/>
</dbReference>
<dbReference type="SUPFAM" id="SSF55315">
    <property type="entry name" value="L30e-like"/>
    <property type="match status" value="1"/>
</dbReference>
<protein>
    <recommendedName>
        <fullName evidence="6">H/ACA ribonucleoprotein complex subunit 2</fullName>
    </recommendedName>
    <alternativeName>
        <fullName evidence="6">Nucleolar protein family A member 2</fullName>
    </alternativeName>
</protein>
<dbReference type="Proteomes" id="UP000054408">
    <property type="component" value="Unassembled WGS sequence"/>
</dbReference>
<keyword evidence="9" id="KW-1185">Reference proteome</keyword>
<gene>
    <name evidence="8" type="ORF">AMSG_05378</name>
</gene>
<evidence type="ECO:0000259" key="7">
    <source>
        <dbReference type="Pfam" id="PF01248"/>
    </source>
</evidence>
<keyword evidence="3 6" id="KW-0694">RNA-binding</keyword>
<evidence type="ECO:0000256" key="5">
    <source>
        <dbReference type="ARBA" id="ARBA00023274"/>
    </source>
</evidence>
<evidence type="ECO:0000256" key="2">
    <source>
        <dbReference type="ARBA" id="ARBA00007337"/>
    </source>
</evidence>
<organism evidence="8 9">
    <name type="scientific">Thecamonas trahens ATCC 50062</name>
    <dbReference type="NCBI Taxonomy" id="461836"/>
    <lineage>
        <taxon>Eukaryota</taxon>
        <taxon>Apusozoa</taxon>
        <taxon>Apusomonadida</taxon>
        <taxon>Apusomonadidae</taxon>
        <taxon>Thecamonas</taxon>
    </lineage>
</organism>
<dbReference type="GO" id="GO:0003723">
    <property type="term" value="F:RNA binding"/>
    <property type="evidence" value="ECO:0007669"/>
    <property type="project" value="UniProtKB-UniRule"/>
</dbReference>
<sequence>MQAMEIESNTADVCAIAQPLADDKLTKKIFKVIKKAGKEKLIRRGVKEVVKAIRKGGKGFVVLAGDISPIDVISHIPIMCEDAGITYIYVASKEDLGAASGTKRPTSVILVTVDDSFKYKELYDEAVAAAAALAPSF</sequence>
<dbReference type="InterPro" id="IPR002415">
    <property type="entry name" value="H/ACA_rnp_Nhp2-like"/>
</dbReference>
<keyword evidence="4 6" id="KW-0539">Nucleus</keyword>
<dbReference type="GO" id="GO:0031429">
    <property type="term" value="C:box H/ACA snoRNP complex"/>
    <property type="evidence" value="ECO:0007669"/>
    <property type="project" value="UniProtKB-UniRule"/>
</dbReference>
<dbReference type="Pfam" id="PF01248">
    <property type="entry name" value="Ribosomal_L7Ae"/>
    <property type="match status" value="1"/>
</dbReference>
<evidence type="ECO:0000256" key="3">
    <source>
        <dbReference type="ARBA" id="ARBA00022884"/>
    </source>
</evidence>
<name>A0A0L0DAJ2_THETB</name>
<dbReference type="OrthoDB" id="5364946at2759"/>
<dbReference type="EMBL" id="GL349455">
    <property type="protein sequence ID" value="KNC49379.1"/>
    <property type="molecule type" value="Genomic_DNA"/>
</dbReference>
<dbReference type="PANTHER" id="PTHR23105">
    <property type="entry name" value="RIBOSOMAL PROTEIN L7AE FAMILY MEMBER"/>
    <property type="match status" value="1"/>
</dbReference>
<dbReference type="OMA" id="EDNYEAR"/>
<evidence type="ECO:0000313" key="9">
    <source>
        <dbReference type="Proteomes" id="UP000054408"/>
    </source>
</evidence>
<dbReference type="GO" id="GO:0000398">
    <property type="term" value="P:mRNA splicing, via spliceosome"/>
    <property type="evidence" value="ECO:0007669"/>
    <property type="project" value="UniProtKB-UniRule"/>
</dbReference>
<comment type="function">
    <text evidence="6">Common component of the spliceosome and rRNA processing machinery.</text>
</comment>
<dbReference type="InterPro" id="IPR050257">
    <property type="entry name" value="eL8/uL1-like"/>
</dbReference>
<dbReference type="PRINTS" id="PR00881">
    <property type="entry name" value="L7ARS6FAMILY"/>
</dbReference>
<dbReference type="AlphaFoldDB" id="A0A0L0DAJ2"/>
<comment type="function">
    <text evidence="6">Required for ribosome biogenesis. Part of a complex which catalyzes pseudouridylation of rRNA. This involves the isomerization of uridine such that the ribose is subsequently attached to C5, instead of the normal N1. Pseudouridine ('psi') residues may serve to stabilize the conformation of rRNAs.</text>
</comment>
<dbReference type="PRINTS" id="PR00883">
    <property type="entry name" value="NUCLEARHMG"/>
</dbReference>
<evidence type="ECO:0000256" key="1">
    <source>
        <dbReference type="ARBA" id="ARBA00004604"/>
    </source>
</evidence>
<dbReference type="eggNOG" id="KOG3167">
    <property type="taxonomic scope" value="Eukaryota"/>
</dbReference>
<dbReference type="InterPro" id="IPR029064">
    <property type="entry name" value="Ribosomal_eL30-like_sf"/>
</dbReference>
<dbReference type="InterPro" id="IPR004038">
    <property type="entry name" value="Ribosomal_eL8/eL30/eS12/Gad45"/>
</dbReference>
<evidence type="ECO:0000256" key="6">
    <source>
        <dbReference type="RuleBase" id="RU366039"/>
    </source>
</evidence>
<accession>A0A0L0DAJ2</accession>
<keyword evidence="5 6" id="KW-0687">Ribonucleoprotein</keyword>
<dbReference type="InterPro" id="IPR018492">
    <property type="entry name" value="Ribosomal_eL8/Nhp2"/>
</dbReference>
<evidence type="ECO:0000313" key="8">
    <source>
        <dbReference type="EMBL" id="KNC49379.1"/>
    </source>
</evidence>
<dbReference type="STRING" id="461836.A0A0L0DAJ2"/>